<dbReference type="Proteomes" id="UP000813384">
    <property type="component" value="Unassembled WGS sequence"/>
</dbReference>
<protein>
    <submittedName>
        <fullName evidence="1">DUF1064 domain-containing protein</fullName>
    </submittedName>
</protein>
<sequence>MRSYPTRKGSAKYSNKKVVIDGVKFDSIAESKYYSVAKHYAKKNELELRMQESFVLLPTHKRNGKTVRSISYKPDFTFWDGDKLVKVVDVKGFETKDFKIKAKWFCHKYDCDLTLAKYDSYRGLFSEIIF</sequence>
<name>A0A9E3ZW75_9ENTE</name>
<comment type="caution">
    <text evidence="1">The sequence shown here is derived from an EMBL/GenBank/DDBJ whole genome shotgun (WGS) entry which is preliminary data.</text>
</comment>
<accession>A0A9E3ZW75</accession>
<proteinExistence type="predicted"/>
<dbReference type="InterPro" id="IPR009414">
    <property type="entry name" value="DUF1064"/>
</dbReference>
<dbReference type="Pfam" id="PF06356">
    <property type="entry name" value="DUF1064"/>
    <property type="match status" value="1"/>
</dbReference>
<dbReference type="AlphaFoldDB" id="A0A9E3ZW75"/>
<reference evidence="1" key="1">
    <citation type="journal article" date="2021" name="PeerJ">
        <title>Extensive microbial diversity within the chicken gut microbiome revealed by metagenomics and culture.</title>
        <authorList>
            <person name="Gilroy R."/>
            <person name="Ravi A."/>
            <person name="Getino M."/>
            <person name="Pursley I."/>
            <person name="Horton D.L."/>
            <person name="Alikhan N.F."/>
            <person name="Baker D."/>
            <person name="Gharbi K."/>
            <person name="Hall N."/>
            <person name="Watson M."/>
            <person name="Adriaenssens E.M."/>
            <person name="Foster-Nyarko E."/>
            <person name="Jarju S."/>
            <person name="Secka A."/>
            <person name="Antonio M."/>
            <person name="Oren A."/>
            <person name="Chaudhuri R.R."/>
            <person name="La Ragione R."/>
            <person name="Hildebrand F."/>
            <person name="Pallen M.J."/>
        </authorList>
    </citation>
    <scope>NUCLEOTIDE SEQUENCE</scope>
    <source>
        <strain evidence="1">150</strain>
    </source>
</reference>
<evidence type="ECO:0000313" key="2">
    <source>
        <dbReference type="Proteomes" id="UP000813384"/>
    </source>
</evidence>
<evidence type="ECO:0000313" key="1">
    <source>
        <dbReference type="EMBL" id="MCC9273881.1"/>
    </source>
</evidence>
<gene>
    <name evidence="1" type="ORF">K8V42_06280</name>
</gene>
<organism evidence="1 2">
    <name type="scientific">Enterococcus aquimarinus</name>
    <dbReference type="NCBI Taxonomy" id="328396"/>
    <lineage>
        <taxon>Bacteria</taxon>
        <taxon>Bacillati</taxon>
        <taxon>Bacillota</taxon>
        <taxon>Bacilli</taxon>
        <taxon>Lactobacillales</taxon>
        <taxon>Enterococcaceae</taxon>
        <taxon>Enterococcus</taxon>
    </lineage>
</organism>
<reference evidence="1" key="2">
    <citation type="submission" date="2021-11" db="EMBL/GenBank/DDBJ databases">
        <authorList>
            <person name="Gilroy R."/>
        </authorList>
    </citation>
    <scope>NUCLEOTIDE SEQUENCE</scope>
    <source>
        <strain evidence="1">150</strain>
    </source>
</reference>
<dbReference type="EMBL" id="JAJJVO010000094">
    <property type="protein sequence ID" value="MCC9273881.1"/>
    <property type="molecule type" value="Genomic_DNA"/>
</dbReference>